<sequence>MKKIELDNLKEEVKDGLYDAYTSIRKGVQGIKEEVDDKKNLPTFTKEEPTSCQCSGRCSRCQTRQRIKWQAKGY</sequence>
<dbReference type="EMBL" id="PXZH01000001">
    <property type="protein sequence ID" value="RST90143.1"/>
    <property type="molecule type" value="Genomic_DNA"/>
</dbReference>
<protein>
    <submittedName>
        <fullName evidence="1">Uncharacterized protein</fullName>
    </submittedName>
</protein>
<comment type="caution">
    <text evidence="1">The sequence shown here is derived from an EMBL/GenBank/DDBJ whole genome shotgun (WGS) entry which is preliminary data.</text>
</comment>
<organism evidence="1 2">
    <name type="scientific">Vagococcus humatus</name>
    <dbReference type="NCBI Taxonomy" id="1889241"/>
    <lineage>
        <taxon>Bacteria</taxon>
        <taxon>Bacillati</taxon>
        <taxon>Bacillota</taxon>
        <taxon>Bacilli</taxon>
        <taxon>Lactobacillales</taxon>
        <taxon>Enterococcaceae</taxon>
        <taxon>Vagococcus</taxon>
    </lineage>
</organism>
<name>A0A429Z8Z0_9ENTE</name>
<proteinExistence type="predicted"/>
<gene>
    <name evidence="1" type="ORF">C7P63_03430</name>
</gene>
<accession>A0A429Z8Z0</accession>
<keyword evidence="2" id="KW-1185">Reference proteome</keyword>
<dbReference type="Proteomes" id="UP000277864">
    <property type="component" value="Unassembled WGS sequence"/>
</dbReference>
<evidence type="ECO:0000313" key="2">
    <source>
        <dbReference type="Proteomes" id="UP000277864"/>
    </source>
</evidence>
<evidence type="ECO:0000313" key="1">
    <source>
        <dbReference type="EMBL" id="RST90143.1"/>
    </source>
</evidence>
<reference evidence="1 2" key="1">
    <citation type="submission" date="2018-03" db="EMBL/GenBank/DDBJ databases">
        <authorList>
            <person name="Gulvik C.A."/>
        </authorList>
    </citation>
    <scope>NUCLEOTIDE SEQUENCE [LARGE SCALE GENOMIC DNA]</scope>
    <source>
        <strain evidence="1 2">JCM 31581</strain>
    </source>
</reference>
<dbReference type="RefSeq" id="WP_125942757.1">
    <property type="nucleotide sequence ID" value="NZ_PXZH01000001.1"/>
</dbReference>
<dbReference type="AlphaFoldDB" id="A0A429Z8Z0"/>